<gene>
    <name evidence="2" type="ORF">Tci_584518</name>
</gene>
<dbReference type="GO" id="GO:0005777">
    <property type="term" value="C:peroxisome"/>
    <property type="evidence" value="ECO:0007669"/>
    <property type="project" value="InterPro"/>
</dbReference>
<dbReference type="GO" id="GO:0010468">
    <property type="term" value="P:regulation of gene expression"/>
    <property type="evidence" value="ECO:0007669"/>
    <property type="project" value="InterPro"/>
</dbReference>
<dbReference type="PANTHER" id="PTHR14379:SF3">
    <property type="entry name" value="MEIOSIS REGULATOR AND MRNA STABILITY FACTOR 1"/>
    <property type="match status" value="1"/>
</dbReference>
<evidence type="ECO:0000313" key="2">
    <source>
        <dbReference type="EMBL" id="GFA12546.1"/>
    </source>
</evidence>
<accession>A0A699J5R5</accession>
<dbReference type="AlphaFoldDB" id="A0A699J5R5"/>
<dbReference type="PANTHER" id="PTHR14379">
    <property type="entry name" value="LIMKAIN B LKAP"/>
    <property type="match status" value="1"/>
</dbReference>
<dbReference type="Pfam" id="PF01936">
    <property type="entry name" value="NYN"/>
    <property type="match status" value="1"/>
</dbReference>
<dbReference type="CDD" id="cd10910">
    <property type="entry name" value="PIN_limkain_b1_N_like"/>
    <property type="match status" value="1"/>
</dbReference>
<reference evidence="2" key="1">
    <citation type="journal article" date="2019" name="Sci. Rep.">
        <title>Draft genome of Tanacetum cinerariifolium, the natural source of mosquito coil.</title>
        <authorList>
            <person name="Yamashiro T."/>
            <person name="Shiraishi A."/>
            <person name="Satake H."/>
            <person name="Nakayama K."/>
        </authorList>
    </citation>
    <scope>NUCLEOTIDE SEQUENCE</scope>
</reference>
<name>A0A699J5R5_TANCI</name>
<dbReference type="GO" id="GO:0004540">
    <property type="term" value="F:RNA nuclease activity"/>
    <property type="evidence" value="ECO:0007669"/>
    <property type="project" value="InterPro"/>
</dbReference>
<comment type="caution">
    <text evidence="2">The sequence shown here is derived from an EMBL/GenBank/DDBJ whole genome shotgun (WGS) entry which is preliminary data.</text>
</comment>
<proteinExistence type="predicted"/>
<dbReference type="EMBL" id="BKCJ010372747">
    <property type="protein sequence ID" value="GFA12546.1"/>
    <property type="molecule type" value="Genomic_DNA"/>
</dbReference>
<sequence>MASLSHQLPPTSKVGIFWDLLNYHAAKLYKVVNDLKNLIRKMLPNVELCITMYGESQQISLVNSKDCVDAGVRLLNIPCVGKNDADRVIMCDMYVFAFDSPPPLYVMLISGDEDFISAFKGLRDLGYTALLRFRKDRASKKL</sequence>
<protein>
    <recommendedName>
        <fullName evidence="1">NYN domain-containing protein</fullName>
    </recommendedName>
</protein>
<dbReference type="InterPro" id="IPR024768">
    <property type="entry name" value="Marf1"/>
</dbReference>
<dbReference type="Gene3D" id="3.40.50.1010">
    <property type="entry name" value="5'-nuclease"/>
    <property type="match status" value="1"/>
</dbReference>
<feature type="domain" description="NYN" evidence="1">
    <location>
        <begin position="13"/>
        <end position="131"/>
    </location>
</feature>
<dbReference type="InterPro" id="IPR021139">
    <property type="entry name" value="NYN"/>
</dbReference>
<organism evidence="2">
    <name type="scientific">Tanacetum cinerariifolium</name>
    <name type="common">Dalmatian daisy</name>
    <name type="synonym">Chrysanthemum cinerariifolium</name>
    <dbReference type="NCBI Taxonomy" id="118510"/>
    <lineage>
        <taxon>Eukaryota</taxon>
        <taxon>Viridiplantae</taxon>
        <taxon>Streptophyta</taxon>
        <taxon>Embryophyta</taxon>
        <taxon>Tracheophyta</taxon>
        <taxon>Spermatophyta</taxon>
        <taxon>Magnoliopsida</taxon>
        <taxon>eudicotyledons</taxon>
        <taxon>Gunneridae</taxon>
        <taxon>Pentapetalae</taxon>
        <taxon>asterids</taxon>
        <taxon>campanulids</taxon>
        <taxon>Asterales</taxon>
        <taxon>Asteraceae</taxon>
        <taxon>Asteroideae</taxon>
        <taxon>Anthemideae</taxon>
        <taxon>Anthemidinae</taxon>
        <taxon>Tanacetum</taxon>
    </lineage>
</organism>
<evidence type="ECO:0000259" key="1">
    <source>
        <dbReference type="Pfam" id="PF01936"/>
    </source>
</evidence>